<feature type="signal peptide" evidence="22">
    <location>
        <begin position="1"/>
        <end position="27"/>
    </location>
</feature>
<keyword evidence="9" id="KW-0677">Repeat</keyword>
<dbReference type="InterPro" id="IPR013210">
    <property type="entry name" value="LRR_N_plant-typ"/>
</dbReference>
<keyword evidence="6" id="KW-0808">Transferase</keyword>
<dbReference type="PANTHER" id="PTHR47986:SF1">
    <property type="entry name" value="OS04G0685900 PROTEIN"/>
    <property type="match status" value="1"/>
</dbReference>
<dbReference type="PANTHER" id="PTHR47986">
    <property type="entry name" value="OSJNBA0070M12.3 PROTEIN"/>
    <property type="match status" value="1"/>
</dbReference>
<evidence type="ECO:0000256" key="9">
    <source>
        <dbReference type="ARBA" id="ARBA00022737"/>
    </source>
</evidence>
<feature type="compositionally biased region" description="Low complexity" evidence="20">
    <location>
        <begin position="473"/>
        <end position="484"/>
    </location>
</feature>
<feature type="region of interest" description="Disordered" evidence="20">
    <location>
        <begin position="453"/>
        <end position="503"/>
    </location>
</feature>
<feature type="compositionally biased region" description="Low complexity" evidence="20">
    <location>
        <begin position="493"/>
        <end position="503"/>
    </location>
</feature>
<dbReference type="PROSITE" id="PS00107">
    <property type="entry name" value="PROTEIN_KINASE_ATP"/>
    <property type="match status" value="1"/>
</dbReference>
<feature type="chain" id="PRO_5029839969" description="non-specific serine/threonine protein kinase" evidence="22">
    <location>
        <begin position="28"/>
        <end position="960"/>
    </location>
</feature>
<evidence type="ECO:0000256" key="11">
    <source>
        <dbReference type="ARBA" id="ARBA00022777"/>
    </source>
</evidence>
<dbReference type="Pfam" id="PF08263">
    <property type="entry name" value="LRRNT_2"/>
    <property type="match status" value="2"/>
</dbReference>
<evidence type="ECO:0000256" key="19">
    <source>
        <dbReference type="PROSITE-ProRule" id="PRU10141"/>
    </source>
</evidence>
<protein>
    <recommendedName>
        <fullName evidence="3">non-specific serine/threonine protein kinase</fullName>
        <ecNumber evidence="3">2.7.11.1</ecNumber>
    </recommendedName>
</protein>
<dbReference type="AlphaFoldDB" id="A0A7I8KGE1"/>
<dbReference type="FunFam" id="3.80.10.10:FF:000129">
    <property type="entry name" value="Leucine-rich repeat receptor-like kinase"/>
    <property type="match status" value="1"/>
</dbReference>
<comment type="catalytic activity">
    <reaction evidence="17">
        <text>L-threonyl-[protein] + ATP = O-phospho-L-threonyl-[protein] + ADP + H(+)</text>
        <dbReference type="Rhea" id="RHEA:46608"/>
        <dbReference type="Rhea" id="RHEA-COMP:11060"/>
        <dbReference type="Rhea" id="RHEA-COMP:11605"/>
        <dbReference type="ChEBI" id="CHEBI:15378"/>
        <dbReference type="ChEBI" id="CHEBI:30013"/>
        <dbReference type="ChEBI" id="CHEBI:30616"/>
        <dbReference type="ChEBI" id="CHEBI:61977"/>
        <dbReference type="ChEBI" id="CHEBI:456216"/>
        <dbReference type="EC" id="2.7.11.1"/>
    </reaction>
</comment>
<evidence type="ECO:0000256" key="3">
    <source>
        <dbReference type="ARBA" id="ARBA00012513"/>
    </source>
</evidence>
<dbReference type="InterPro" id="IPR000719">
    <property type="entry name" value="Prot_kinase_dom"/>
</dbReference>
<dbReference type="FunFam" id="3.80.10.10:FF:000190">
    <property type="entry name" value="Receptor-like kinase TMK4"/>
    <property type="match status" value="1"/>
</dbReference>
<evidence type="ECO:0000256" key="21">
    <source>
        <dbReference type="SAM" id="Phobius"/>
    </source>
</evidence>
<evidence type="ECO:0000256" key="6">
    <source>
        <dbReference type="ARBA" id="ARBA00022679"/>
    </source>
</evidence>
<dbReference type="InterPro" id="IPR003591">
    <property type="entry name" value="Leu-rich_rpt_typical-subtyp"/>
</dbReference>
<dbReference type="GO" id="GO:0004674">
    <property type="term" value="F:protein serine/threonine kinase activity"/>
    <property type="evidence" value="ECO:0007669"/>
    <property type="project" value="UniProtKB-KW"/>
</dbReference>
<dbReference type="Pfam" id="PF00069">
    <property type="entry name" value="Pkinase"/>
    <property type="match status" value="1"/>
</dbReference>
<dbReference type="Pfam" id="PF00560">
    <property type="entry name" value="LRR_1"/>
    <property type="match status" value="1"/>
</dbReference>
<evidence type="ECO:0000256" key="17">
    <source>
        <dbReference type="ARBA" id="ARBA00047899"/>
    </source>
</evidence>
<name>A0A7I8KGE1_SPIIN</name>
<keyword evidence="13 21" id="KW-1133">Transmembrane helix</keyword>
<dbReference type="GO" id="GO:0005524">
    <property type="term" value="F:ATP binding"/>
    <property type="evidence" value="ECO:0007669"/>
    <property type="project" value="UniProtKB-UniRule"/>
</dbReference>
<evidence type="ECO:0000256" key="10">
    <source>
        <dbReference type="ARBA" id="ARBA00022741"/>
    </source>
</evidence>
<comment type="subcellular location">
    <subcellularLocation>
        <location evidence="1">Cell membrane</location>
        <topology evidence="1">Single-pass membrane protein</topology>
    </subcellularLocation>
</comment>
<proteinExistence type="inferred from homology"/>
<dbReference type="InterPro" id="IPR032675">
    <property type="entry name" value="LRR_dom_sf"/>
</dbReference>
<keyword evidence="15" id="KW-0675">Receptor</keyword>
<evidence type="ECO:0000256" key="8">
    <source>
        <dbReference type="ARBA" id="ARBA00022729"/>
    </source>
</evidence>
<dbReference type="InterPro" id="IPR052422">
    <property type="entry name" value="Auxin_Ser/Thr_Kinase"/>
</dbReference>
<dbReference type="InterPro" id="IPR017441">
    <property type="entry name" value="Protein_kinase_ATP_BS"/>
</dbReference>
<keyword evidence="11" id="KW-0418">Kinase</keyword>
<dbReference type="EMBL" id="LR746268">
    <property type="protein sequence ID" value="CAA7396849.1"/>
    <property type="molecule type" value="Genomic_DNA"/>
</dbReference>
<feature type="region of interest" description="Disordered" evidence="20">
    <location>
        <begin position="941"/>
        <end position="960"/>
    </location>
</feature>
<accession>A0A7I8KGE1</accession>
<organism evidence="24 25">
    <name type="scientific">Spirodela intermedia</name>
    <name type="common">Intermediate duckweed</name>
    <dbReference type="NCBI Taxonomy" id="51605"/>
    <lineage>
        <taxon>Eukaryota</taxon>
        <taxon>Viridiplantae</taxon>
        <taxon>Streptophyta</taxon>
        <taxon>Embryophyta</taxon>
        <taxon>Tracheophyta</taxon>
        <taxon>Spermatophyta</taxon>
        <taxon>Magnoliopsida</taxon>
        <taxon>Liliopsida</taxon>
        <taxon>Araceae</taxon>
        <taxon>Lemnoideae</taxon>
        <taxon>Spirodela</taxon>
    </lineage>
</organism>
<dbReference type="SUPFAM" id="SSF52058">
    <property type="entry name" value="L domain-like"/>
    <property type="match status" value="2"/>
</dbReference>
<keyword evidence="5" id="KW-0433">Leucine-rich repeat</keyword>
<evidence type="ECO:0000256" key="1">
    <source>
        <dbReference type="ARBA" id="ARBA00004162"/>
    </source>
</evidence>
<dbReference type="SUPFAM" id="SSF56112">
    <property type="entry name" value="Protein kinase-like (PK-like)"/>
    <property type="match status" value="1"/>
</dbReference>
<dbReference type="OrthoDB" id="2018786at2759"/>
<keyword evidence="4" id="KW-0723">Serine/threonine-protein kinase</keyword>
<dbReference type="Proteomes" id="UP000663760">
    <property type="component" value="Chromosome 5"/>
</dbReference>
<evidence type="ECO:0000256" key="4">
    <source>
        <dbReference type="ARBA" id="ARBA00022527"/>
    </source>
</evidence>
<dbReference type="InterPro" id="IPR008271">
    <property type="entry name" value="Ser/Thr_kinase_AS"/>
</dbReference>
<evidence type="ECO:0000256" key="7">
    <source>
        <dbReference type="ARBA" id="ARBA00022692"/>
    </source>
</evidence>
<dbReference type="Gene3D" id="3.80.10.10">
    <property type="entry name" value="Ribonuclease Inhibitor"/>
    <property type="match status" value="2"/>
</dbReference>
<feature type="transmembrane region" description="Helical" evidence="21">
    <location>
        <begin position="509"/>
        <end position="531"/>
    </location>
</feature>
<dbReference type="EC" id="2.7.11.1" evidence="3"/>
<evidence type="ECO:0000313" key="25">
    <source>
        <dbReference type="Proteomes" id="UP000663760"/>
    </source>
</evidence>
<evidence type="ECO:0000256" key="18">
    <source>
        <dbReference type="ARBA" id="ARBA00048679"/>
    </source>
</evidence>
<dbReference type="SMART" id="SM00220">
    <property type="entry name" value="S_TKc"/>
    <property type="match status" value="1"/>
</dbReference>
<keyword evidence="7 21" id="KW-0812">Transmembrane</keyword>
<evidence type="ECO:0000256" key="16">
    <source>
        <dbReference type="ARBA" id="ARBA00023180"/>
    </source>
</evidence>
<dbReference type="PROSITE" id="PS00108">
    <property type="entry name" value="PROTEIN_KINASE_ST"/>
    <property type="match status" value="1"/>
</dbReference>
<dbReference type="Gene3D" id="3.30.200.20">
    <property type="entry name" value="Phosphorylase Kinase, domain 1"/>
    <property type="match status" value="1"/>
</dbReference>
<sequence>MAIPCGKDKFRSLFFSVILCLVSVAVGNTDPGDFAVLDAFRKGLDNPELLNWPDAGDEDPCGSRWPHVFCSGNRVSQIQVANLGLKGPLPQSFNQLSVLYNVGLQRNNFSGKLPSFRGLSQLQFAYLGSNQFDAIPSDFFVGLDNLQVLSLDNNPLNQSSGWILPRDLAGSSQLFNLSLSRCNLVGELPDFLGEMSSLTNLKLSYNNLTGEIPASFSNLGLQILWLNNQGGPKLTGPIDVLASMGSLTDVWLHGNKFTGRIPPAITSSAALRRLWVNDNLLVGPLPESFAAMANLQSLQVDNNRLVGPIPKLPIEEFSYSHNSFCQAAPGLSCSAQVNALLGVLGGLNYPPDLSASWSGDDPCSGSWLGVSCLENKVSVINLQNRGLHGYISPSIAQLVSLTDVRLGGNNLSGSIPSNLTRLASLKTLNLTANNLGPPVPKFSGSVRVLIDGNPLLDGSPSPSPGGGSPSPPGTASSSAGGQTPQDREGGRSGPDSSPSPGDDSRVVKMIMVVAPVVVVILAAALAAFFVLRRQRKKKNRRNQVAAGSVVVHPTDPSGQGKAIKIAAVYEDDIKSPAGGEALGTTGSGGGEVRMLKSGNLVISVQALRRVTCDFAPENELGRGGFGVVYKGVFHDGSAIAVKRMEAAVISSKALDEFQSEISVLSKVRHRNLVSLLGYSVEGSERLLVYEYMPQGALSRHLFEGKKLGLEPLSWKRRLNVALDVARGMEYLHSLAHQSFIHRDLKSSNILLDDDFRAKVSDFGLVKLAPDGKNSVVTRLAGTFGYLAPEYAVAGRVTTKADVFSFGVVLMELVTGLAALDESRPEENQYLASWFFGIKSSQEKLRAAVDPSIDLTKDIFESISIVAELAGHCAARDPHQRPDMGHAVNVLVPLVERWKPVKDDQEECLGIDLSQPLLQMVKGWQDADVSAVSSVGLDDSKGSIPARPAGFAESFTSADGR</sequence>
<feature type="binding site" evidence="19">
    <location>
        <position position="642"/>
    </location>
    <ligand>
        <name>ATP</name>
        <dbReference type="ChEBI" id="CHEBI:30616"/>
    </ligand>
</feature>
<dbReference type="GO" id="GO:0005886">
    <property type="term" value="C:plasma membrane"/>
    <property type="evidence" value="ECO:0007669"/>
    <property type="project" value="UniProtKB-SubCell"/>
</dbReference>
<keyword evidence="8 22" id="KW-0732">Signal</keyword>
<dbReference type="Gene3D" id="1.10.510.10">
    <property type="entry name" value="Transferase(Phosphotransferase) domain 1"/>
    <property type="match status" value="1"/>
</dbReference>
<keyword evidence="10 19" id="KW-0547">Nucleotide-binding</keyword>
<evidence type="ECO:0000313" key="24">
    <source>
        <dbReference type="EMBL" id="CAA7396849.1"/>
    </source>
</evidence>
<keyword evidence="16" id="KW-0325">Glycoprotein</keyword>
<comment type="catalytic activity">
    <reaction evidence="18">
        <text>L-seryl-[protein] + ATP = O-phospho-L-seryl-[protein] + ADP + H(+)</text>
        <dbReference type="Rhea" id="RHEA:17989"/>
        <dbReference type="Rhea" id="RHEA-COMP:9863"/>
        <dbReference type="Rhea" id="RHEA-COMP:11604"/>
        <dbReference type="ChEBI" id="CHEBI:15378"/>
        <dbReference type="ChEBI" id="CHEBI:29999"/>
        <dbReference type="ChEBI" id="CHEBI:30616"/>
        <dbReference type="ChEBI" id="CHEBI:83421"/>
        <dbReference type="ChEBI" id="CHEBI:456216"/>
        <dbReference type="EC" id="2.7.11.1"/>
    </reaction>
</comment>
<evidence type="ECO:0000256" key="5">
    <source>
        <dbReference type="ARBA" id="ARBA00022614"/>
    </source>
</evidence>
<dbReference type="InterPro" id="IPR001611">
    <property type="entry name" value="Leu-rich_rpt"/>
</dbReference>
<evidence type="ECO:0000256" key="14">
    <source>
        <dbReference type="ARBA" id="ARBA00023136"/>
    </source>
</evidence>
<evidence type="ECO:0000256" key="2">
    <source>
        <dbReference type="ARBA" id="ARBA00008684"/>
    </source>
</evidence>
<comment type="similarity">
    <text evidence="2">Belongs to the protein kinase superfamily. Ser/Thr protein kinase family.</text>
</comment>
<dbReference type="SMART" id="SM00369">
    <property type="entry name" value="LRR_TYP"/>
    <property type="match status" value="6"/>
</dbReference>
<dbReference type="CDD" id="cd14066">
    <property type="entry name" value="STKc_IRAK"/>
    <property type="match status" value="1"/>
</dbReference>
<dbReference type="PROSITE" id="PS50011">
    <property type="entry name" value="PROTEIN_KINASE_DOM"/>
    <property type="match status" value="1"/>
</dbReference>
<evidence type="ECO:0000256" key="15">
    <source>
        <dbReference type="ARBA" id="ARBA00023170"/>
    </source>
</evidence>
<dbReference type="FunFam" id="3.30.200.20:FF:000039">
    <property type="entry name" value="receptor-like protein kinase FERONIA"/>
    <property type="match status" value="1"/>
</dbReference>
<keyword evidence="12 19" id="KW-0067">ATP-binding</keyword>
<dbReference type="InterPro" id="IPR011009">
    <property type="entry name" value="Kinase-like_dom_sf"/>
</dbReference>
<reference evidence="24" key="1">
    <citation type="submission" date="2020-02" db="EMBL/GenBank/DDBJ databases">
        <authorList>
            <person name="Scholz U."/>
            <person name="Mascher M."/>
            <person name="Fiebig A."/>
        </authorList>
    </citation>
    <scope>NUCLEOTIDE SEQUENCE</scope>
</reference>
<keyword evidence="25" id="KW-1185">Reference proteome</keyword>
<evidence type="ECO:0000259" key="23">
    <source>
        <dbReference type="PROSITE" id="PS50011"/>
    </source>
</evidence>
<dbReference type="FunFam" id="1.10.510.10:FF:000198">
    <property type="entry name" value="receptor protein kinase TMK1"/>
    <property type="match status" value="1"/>
</dbReference>
<keyword evidence="14 21" id="KW-0472">Membrane</keyword>
<gene>
    <name evidence="24" type="ORF">SI8410_05007512</name>
</gene>
<evidence type="ECO:0000256" key="12">
    <source>
        <dbReference type="ARBA" id="ARBA00022840"/>
    </source>
</evidence>
<feature type="domain" description="Protein kinase" evidence="23">
    <location>
        <begin position="614"/>
        <end position="894"/>
    </location>
</feature>
<evidence type="ECO:0000256" key="13">
    <source>
        <dbReference type="ARBA" id="ARBA00022989"/>
    </source>
</evidence>
<evidence type="ECO:0000256" key="22">
    <source>
        <dbReference type="SAM" id="SignalP"/>
    </source>
</evidence>
<evidence type="ECO:0000256" key="20">
    <source>
        <dbReference type="SAM" id="MobiDB-lite"/>
    </source>
</evidence>